<feature type="compositionally biased region" description="Basic and acidic residues" evidence="1">
    <location>
        <begin position="511"/>
        <end position="523"/>
    </location>
</feature>
<dbReference type="Proteomes" id="UP001175000">
    <property type="component" value="Unassembled WGS sequence"/>
</dbReference>
<comment type="caution">
    <text evidence="2">The sequence shown here is derived from an EMBL/GenBank/DDBJ whole genome shotgun (WGS) entry which is preliminary data.</text>
</comment>
<dbReference type="AlphaFoldDB" id="A0AA39XEG3"/>
<proteinExistence type="predicted"/>
<feature type="compositionally biased region" description="Pro residues" evidence="1">
    <location>
        <begin position="222"/>
        <end position="235"/>
    </location>
</feature>
<feature type="compositionally biased region" description="Low complexity" evidence="1">
    <location>
        <begin position="278"/>
        <end position="289"/>
    </location>
</feature>
<reference evidence="2" key="1">
    <citation type="submission" date="2023-06" db="EMBL/GenBank/DDBJ databases">
        <title>Genome-scale phylogeny and comparative genomics of the fungal order Sordariales.</title>
        <authorList>
            <consortium name="Lawrence Berkeley National Laboratory"/>
            <person name="Hensen N."/>
            <person name="Bonometti L."/>
            <person name="Westerberg I."/>
            <person name="Brannstrom I.O."/>
            <person name="Guillou S."/>
            <person name="Cros-Aarteil S."/>
            <person name="Calhoun S."/>
            <person name="Haridas S."/>
            <person name="Kuo A."/>
            <person name="Mondo S."/>
            <person name="Pangilinan J."/>
            <person name="Riley R."/>
            <person name="Labutti K."/>
            <person name="Andreopoulos B."/>
            <person name="Lipzen A."/>
            <person name="Chen C."/>
            <person name="Yanf M."/>
            <person name="Daum C."/>
            <person name="Ng V."/>
            <person name="Clum A."/>
            <person name="Steindorff A."/>
            <person name="Ohm R."/>
            <person name="Martin F."/>
            <person name="Silar P."/>
            <person name="Natvig D."/>
            <person name="Lalanne C."/>
            <person name="Gautier V."/>
            <person name="Ament-Velasquez S.L."/>
            <person name="Kruys A."/>
            <person name="Hutchinson M.I."/>
            <person name="Powell A.J."/>
            <person name="Barry K."/>
            <person name="Miller A.N."/>
            <person name="Grigoriev I.V."/>
            <person name="Debuchy R."/>
            <person name="Gladieux P."/>
            <person name="Thoren M.H."/>
            <person name="Johannesson H."/>
        </authorList>
    </citation>
    <scope>NUCLEOTIDE SEQUENCE</scope>
    <source>
        <strain evidence="2">CBS 606.72</strain>
    </source>
</reference>
<feature type="compositionally biased region" description="Polar residues" evidence="1">
    <location>
        <begin position="158"/>
        <end position="171"/>
    </location>
</feature>
<feature type="compositionally biased region" description="Polar residues" evidence="1">
    <location>
        <begin position="249"/>
        <end position="268"/>
    </location>
</feature>
<gene>
    <name evidence="2" type="ORF">B0T14DRAFT_7388</name>
</gene>
<feature type="compositionally biased region" description="Low complexity" evidence="1">
    <location>
        <begin position="104"/>
        <end position="127"/>
    </location>
</feature>
<protein>
    <submittedName>
        <fullName evidence="2">Uncharacterized protein</fullName>
    </submittedName>
</protein>
<feature type="region of interest" description="Disordered" evidence="1">
    <location>
        <begin position="144"/>
        <end position="335"/>
    </location>
</feature>
<feature type="region of interest" description="Disordered" evidence="1">
    <location>
        <begin position="507"/>
        <end position="531"/>
    </location>
</feature>
<evidence type="ECO:0000313" key="2">
    <source>
        <dbReference type="EMBL" id="KAK0631680.1"/>
    </source>
</evidence>
<name>A0AA39XEG3_9PEZI</name>
<organism evidence="2 3">
    <name type="scientific">Immersiella caudata</name>
    <dbReference type="NCBI Taxonomy" id="314043"/>
    <lineage>
        <taxon>Eukaryota</taxon>
        <taxon>Fungi</taxon>
        <taxon>Dikarya</taxon>
        <taxon>Ascomycota</taxon>
        <taxon>Pezizomycotina</taxon>
        <taxon>Sordariomycetes</taxon>
        <taxon>Sordariomycetidae</taxon>
        <taxon>Sordariales</taxon>
        <taxon>Lasiosphaeriaceae</taxon>
        <taxon>Immersiella</taxon>
    </lineage>
</organism>
<feature type="region of interest" description="Disordered" evidence="1">
    <location>
        <begin position="73"/>
        <end position="127"/>
    </location>
</feature>
<evidence type="ECO:0000313" key="3">
    <source>
        <dbReference type="Proteomes" id="UP001175000"/>
    </source>
</evidence>
<feature type="compositionally biased region" description="Polar residues" evidence="1">
    <location>
        <begin position="73"/>
        <end position="83"/>
    </location>
</feature>
<feature type="compositionally biased region" description="Low complexity" evidence="1">
    <location>
        <begin position="422"/>
        <end position="435"/>
    </location>
</feature>
<dbReference type="EMBL" id="JAULSU010000001">
    <property type="protein sequence ID" value="KAK0631680.1"/>
    <property type="molecule type" value="Genomic_DNA"/>
</dbReference>
<evidence type="ECO:0000256" key="1">
    <source>
        <dbReference type="SAM" id="MobiDB-lite"/>
    </source>
</evidence>
<feature type="region of interest" description="Disordered" evidence="1">
    <location>
        <begin position="422"/>
        <end position="441"/>
    </location>
</feature>
<sequence>MAVGFDKLERRLERLEKFFSKKGRGSGRGSFAADGTPVSPLSLSAMSDSLFRTFPQPSFIRPTSTRMVARQEVSVTKRSQSLPETPGTPRLMSLTQTLEEEPTPRTSISRPPRIPKRSSSLSPARRPASLASLGELLEFSFANTPRSRTAIKLESRSRSGSISPKAQSNRQRQFEEVQDVRSAPRRHQHPITPPPSAEYDKSFASTKQGYQTGLPATRISATPPPEELTPEPSPKLSPLLSYESDSSEMDQCTQPQRPRSLGAFTSLSKEAKPPLRRSVSCSSFGVSKSMPKFDPPSKEATSAGNEKREEKSAQSRRHHPTSREPSVSDFLSLSDDDVAGDTSVPLARLPLSSKPPSCALPPDPPGLVLSPQVSAGTRLLTLSPPLATRPATAAAFEAARIAGRYRFDLVYVVNLWPNRMGSTSSSIAPEELSSSRTTNGTQRVEMTGRLLAAYGLPYIKSPFRISESVHLKVLRTEGWLEYRCENVTAEEFSRGYSCSFYTGHSLGRRSKPTDKGPAEGTSRDRKRTPPNRGVVFAAYRLPRADGRDLQSNETQLASLRMDAETLVDLLIDMHMTQRQRRLAPPLGCFAAGPSSISDSRILSV</sequence>
<keyword evidence="3" id="KW-1185">Reference proteome</keyword>
<accession>A0AA39XEG3</accession>